<dbReference type="OrthoDB" id="10062838at2759"/>
<feature type="transmembrane region" description="Helical" evidence="2">
    <location>
        <begin position="182"/>
        <end position="201"/>
    </location>
</feature>
<proteinExistence type="predicted"/>
<keyword evidence="2" id="KW-0472">Membrane</keyword>
<gene>
    <name evidence="3" type="ORF">I206_05870</name>
    <name evidence="4" type="ORF">I206_107542</name>
</gene>
<reference evidence="3" key="1">
    <citation type="submission" date="2013-07" db="EMBL/GenBank/DDBJ databases">
        <title>The Genome Sequence of Cryptococcus pinus CBS10737.</title>
        <authorList>
            <consortium name="The Broad Institute Genome Sequencing Platform"/>
            <person name="Cuomo C."/>
            <person name="Litvintseva A."/>
            <person name="Chen Y."/>
            <person name="Heitman J."/>
            <person name="Sun S."/>
            <person name="Springer D."/>
            <person name="Dromer F."/>
            <person name="Young S.K."/>
            <person name="Zeng Q."/>
            <person name="Gargeya S."/>
            <person name="Fitzgerald M."/>
            <person name="Abouelleil A."/>
            <person name="Alvarado L."/>
            <person name="Berlin A.M."/>
            <person name="Chapman S.B."/>
            <person name="Dewar J."/>
            <person name="Goldberg J."/>
            <person name="Griggs A."/>
            <person name="Gujja S."/>
            <person name="Hansen M."/>
            <person name="Howarth C."/>
            <person name="Imamovic A."/>
            <person name="Larimer J."/>
            <person name="McCowan C."/>
            <person name="Murphy C."/>
            <person name="Pearson M."/>
            <person name="Priest M."/>
            <person name="Roberts A."/>
            <person name="Saif S."/>
            <person name="Shea T."/>
            <person name="Sykes S."/>
            <person name="Wortman J."/>
            <person name="Nusbaum C."/>
            <person name="Birren B."/>
        </authorList>
    </citation>
    <scope>NUCLEOTIDE SEQUENCE [LARGE SCALE GENOMIC DNA]</scope>
    <source>
        <strain evidence="3">CBS 10737</strain>
    </source>
</reference>
<dbReference type="InterPro" id="IPR037185">
    <property type="entry name" value="EmrE-like"/>
</dbReference>
<dbReference type="InterPro" id="IPR026505">
    <property type="entry name" value="Solute_c_fam_35_mem_F3/F4"/>
</dbReference>
<dbReference type="KEGG" id="kpin:30174239"/>
<name>A0A1B9HXL4_9TREE</name>
<keyword evidence="2" id="KW-1133">Transmembrane helix</keyword>
<evidence type="ECO:0000313" key="4">
    <source>
        <dbReference type="EMBL" id="WWC73570.1"/>
    </source>
</evidence>
<evidence type="ECO:0000313" key="3">
    <source>
        <dbReference type="EMBL" id="OCF48004.1"/>
    </source>
</evidence>
<sequence>MSSIQSYTHLRTSSQSNIQIPTINLQNYNSKSKSSFLLPSLILIIIVFASTIQTEFTHNLLLNLKYDKPYFTFYLTHSTFFLIFPIHLLLLKIHFSIFNSNSKSKKSIFKIYLKGIKNILIKQLNITSSSSSLNKNEINSNEIEWKEILKIWNKKIIYLTLILSIPSLSWFISMRLSLPIDITSIYSTSAFSTYFFSLFLLNQNLSKITISSIILAFIGVFIISLDGLKNSNNNDDNNKQQENGMINRFIGDSIMLFGAIILGLYEVIYKLALPEGQGGVISSSTEYSPLPTHSISTSTEETELEDENHLNQSSISHRSNHQYRGTDSTPTPIELTPPLSRTTSNAGLLPSSSGHLNLNQNHSNEIENGSIVNLPPALHANFITSCIGLATFLLLWPPIIFLNWSGYEEFVWPNGDGVWSCLIAIFIGGTIYNAGLMVLIGIWGPTTSSVANLLTIGLVALVDSIWLGQIPDGQTLLGVGMICIGFGVLLWEGEG</sequence>
<dbReference type="STRING" id="1296096.A0A1B9HXL4"/>
<reference evidence="3" key="3">
    <citation type="submission" date="2016-07" db="EMBL/GenBank/DDBJ databases">
        <title>Evolution of pathogenesis and genome organization in the Tremellales.</title>
        <authorList>
            <person name="Cuomo C."/>
            <person name="Litvintseva A."/>
            <person name="Heitman J."/>
            <person name="Chen Y."/>
            <person name="Sun S."/>
            <person name="Springer D."/>
            <person name="Dromer F."/>
            <person name="Young S."/>
            <person name="Zeng Q."/>
            <person name="Chapman S."/>
            <person name="Gujja S."/>
            <person name="Saif S."/>
            <person name="Birren B."/>
        </authorList>
    </citation>
    <scope>NUCLEOTIDE SEQUENCE</scope>
    <source>
        <strain evidence="3">CBS 10737</strain>
    </source>
</reference>
<feature type="transmembrane region" description="Helical" evidence="2">
    <location>
        <begin position="473"/>
        <end position="491"/>
    </location>
</feature>
<feature type="region of interest" description="Disordered" evidence="1">
    <location>
        <begin position="282"/>
        <end position="345"/>
    </location>
</feature>
<feature type="transmembrane region" description="Helical" evidence="2">
    <location>
        <begin position="156"/>
        <end position="176"/>
    </location>
</feature>
<protein>
    <recommendedName>
        <fullName evidence="6">EamA domain-containing protein</fullName>
    </recommendedName>
</protein>
<feature type="transmembrane region" description="Helical" evidence="2">
    <location>
        <begin position="74"/>
        <end position="95"/>
    </location>
</feature>
<feature type="compositionally biased region" description="Polar residues" evidence="1">
    <location>
        <begin position="310"/>
        <end position="331"/>
    </location>
</feature>
<dbReference type="RefSeq" id="XP_019009223.1">
    <property type="nucleotide sequence ID" value="XM_019157583.1"/>
</dbReference>
<evidence type="ECO:0000256" key="2">
    <source>
        <dbReference type="SAM" id="Phobius"/>
    </source>
</evidence>
<dbReference type="SUPFAM" id="SSF103481">
    <property type="entry name" value="Multidrug resistance efflux transporter EmrE"/>
    <property type="match status" value="2"/>
</dbReference>
<dbReference type="PANTHER" id="PTHR19346:SF4">
    <property type="entry name" value="SUGAR PHOSPHATE TRANSPORTER DOMAIN-CONTAINING PROTEIN"/>
    <property type="match status" value="1"/>
</dbReference>
<dbReference type="GeneID" id="30174239"/>
<dbReference type="Proteomes" id="UP000094020">
    <property type="component" value="Chromosome 11"/>
</dbReference>
<feature type="transmembrane region" description="Helical" evidence="2">
    <location>
        <begin position="36"/>
        <end position="54"/>
    </location>
</feature>
<reference evidence="4" key="2">
    <citation type="submission" date="2013-07" db="EMBL/GenBank/DDBJ databases">
        <authorList>
            <consortium name="The Broad Institute Genome Sequencing Platform"/>
            <person name="Cuomo C."/>
            <person name="Litvintseva A."/>
            <person name="Chen Y."/>
            <person name="Heitman J."/>
            <person name="Sun S."/>
            <person name="Springer D."/>
            <person name="Dromer F."/>
            <person name="Young S.K."/>
            <person name="Zeng Q."/>
            <person name="Gargeya S."/>
            <person name="Fitzgerald M."/>
            <person name="Abouelleil A."/>
            <person name="Alvarado L."/>
            <person name="Berlin A.M."/>
            <person name="Chapman S.B."/>
            <person name="Dewar J."/>
            <person name="Goldberg J."/>
            <person name="Griggs A."/>
            <person name="Gujja S."/>
            <person name="Hansen M."/>
            <person name="Howarth C."/>
            <person name="Imamovic A."/>
            <person name="Larimer J."/>
            <person name="McCowan C."/>
            <person name="Murphy C."/>
            <person name="Pearson M."/>
            <person name="Priest M."/>
            <person name="Roberts A."/>
            <person name="Saif S."/>
            <person name="Shea T."/>
            <person name="Sykes S."/>
            <person name="Wortman J."/>
            <person name="Nusbaum C."/>
            <person name="Birren B."/>
        </authorList>
    </citation>
    <scope>NUCLEOTIDE SEQUENCE</scope>
    <source>
        <strain evidence="4">CBS 10737</strain>
    </source>
</reference>
<accession>A0A1B9HXL4</accession>
<feature type="compositionally biased region" description="Polar residues" evidence="1">
    <location>
        <begin position="282"/>
        <end position="293"/>
    </location>
</feature>
<dbReference type="PANTHER" id="PTHR19346">
    <property type="entry name" value="SUGAR PHOSPHATE TRANSPORTER DOMAIN-CONTAINING PROTEIN"/>
    <property type="match status" value="1"/>
</dbReference>
<feature type="transmembrane region" description="Helical" evidence="2">
    <location>
        <begin position="450"/>
        <end position="467"/>
    </location>
</feature>
<keyword evidence="5" id="KW-1185">Reference proteome</keyword>
<evidence type="ECO:0008006" key="6">
    <source>
        <dbReference type="Google" id="ProtNLM"/>
    </source>
</evidence>
<evidence type="ECO:0000313" key="5">
    <source>
        <dbReference type="Proteomes" id="UP000094020"/>
    </source>
</evidence>
<reference evidence="4" key="4">
    <citation type="submission" date="2024-02" db="EMBL/GenBank/DDBJ databases">
        <title>Comparative genomics of Cryptococcus and Kwoniella reveals pathogenesis evolution and contrasting modes of karyotype evolution via chromosome fusion or intercentromeric recombination.</title>
        <authorList>
            <person name="Coelho M.A."/>
            <person name="David-Palma M."/>
            <person name="Shea T."/>
            <person name="Bowers K."/>
            <person name="McGinley-Smith S."/>
            <person name="Mohammad A.W."/>
            <person name="Gnirke A."/>
            <person name="Yurkov A.M."/>
            <person name="Nowrousian M."/>
            <person name="Sun S."/>
            <person name="Cuomo C.A."/>
            <person name="Heitman J."/>
        </authorList>
    </citation>
    <scope>NUCLEOTIDE SEQUENCE</scope>
    <source>
        <strain evidence="4">CBS 10737</strain>
    </source>
</reference>
<dbReference type="AlphaFoldDB" id="A0A1B9HXL4"/>
<feature type="transmembrane region" description="Helical" evidence="2">
    <location>
        <begin position="245"/>
        <end position="265"/>
    </location>
</feature>
<keyword evidence="2" id="KW-0812">Transmembrane</keyword>
<organism evidence="3">
    <name type="scientific">Kwoniella pini CBS 10737</name>
    <dbReference type="NCBI Taxonomy" id="1296096"/>
    <lineage>
        <taxon>Eukaryota</taxon>
        <taxon>Fungi</taxon>
        <taxon>Dikarya</taxon>
        <taxon>Basidiomycota</taxon>
        <taxon>Agaricomycotina</taxon>
        <taxon>Tremellomycetes</taxon>
        <taxon>Tremellales</taxon>
        <taxon>Cryptococcaceae</taxon>
        <taxon>Kwoniella</taxon>
    </lineage>
</organism>
<feature type="transmembrane region" description="Helical" evidence="2">
    <location>
        <begin position="417"/>
        <end position="443"/>
    </location>
</feature>
<feature type="transmembrane region" description="Helical" evidence="2">
    <location>
        <begin position="208"/>
        <end position="225"/>
    </location>
</feature>
<dbReference type="EMBL" id="CP144529">
    <property type="protein sequence ID" value="WWC73570.1"/>
    <property type="molecule type" value="Genomic_DNA"/>
</dbReference>
<evidence type="ECO:0000256" key="1">
    <source>
        <dbReference type="SAM" id="MobiDB-lite"/>
    </source>
</evidence>
<feature type="transmembrane region" description="Helical" evidence="2">
    <location>
        <begin position="382"/>
        <end position="405"/>
    </location>
</feature>
<dbReference type="EMBL" id="KI894014">
    <property type="protein sequence ID" value="OCF48004.1"/>
    <property type="molecule type" value="Genomic_DNA"/>
</dbReference>